<dbReference type="Proteomes" id="UP000726737">
    <property type="component" value="Unassembled WGS sequence"/>
</dbReference>
<dbReference type="EMBL" id="JAAAJA010000134">
    <property type="protein sequence ID" value="KAG0261118.1"/>
    <property type="molecule type" value="Genomic_DNA"/>
</dbReference>
<reference evidence="2" key="1">
    <citation type="journal article" date="2020" name="Fungal Divers.">
        <title>Resolving the Mortierellaceae phylogeny through synthesis of multi-gene phylogenetics and phylogenomics.</title>
        <authorList>
            <person name="Vandepol N."/>
            <person name="Liber J."/>
            <person name="Desiro A."/>
            <person name="Na H."/>
            <person name="Kennedy M."/>
            <person name="Barry K."/>
            <person name="Grigoriev I.V."/>
            <person name="Miller A.N."/>
            <person name="O'Donnell K."/>
            <person name="Stajich J.E."/>
            <person name="Bonito G."/>
        </authorList>
    </citation>
    <scope>NUCLEOTIDE SEQUENCE</scope>
    <source>
        <strain evidence="2">KOD948</strain>
    </source>
</reference>
<feature type="compositionally biased region" description="Polar residues" evidence="1">
    <location>
        <begin position="52"/>
        <end position="69"/>
    </location>
</feature>
<evidence type="ECO:0000313" key="2">
    <source>
        <dbReference type="EMBL" id="KAG0261118.1"/>
    </source>
</evidence>
<dbReference type="AlphaFoldDB" id="A0A9P6Q7L5"/>
<sequence length="155" mass="16572">MSFNLGNNDRNPAFGTNIPSAKNKDPLHQAINPSNNRGADMVLTPDHPSWHDPNSQAQQTHSYSQTSTEGHPPSSVGDRVSNTSTNRGPFKAGPDHESYLPPGAVPQGSRFDPIMPDNVRQSLPNRGGPGQGQVGQNPRGPASGEPDFDELLPPH</sequence>
<evidence type="ECO:0000256" key="1">
    <source>
        <dbReference type="SAM" id="MobiDB-lite"/>
    </source>
</evidence>
<accession>A0A9P6Q7L5</accession>
<feature type="region of interest" description="Disordered" evidence="1">
    <location>
        <begin position="1"/>
        <end position="155"/>
    </location>
</feature>
<protein>
    <submittedName>
        <fullName evidence="2">Uncharacterized protein</fullName>
    </submittedName>
</protein>
<feature type="compositionally biased region" description="Polar residues" evidence="1">
    <location>
        <begin position="1"/>
        <end position="10"/>
    </location>
</feature>
<organism evidence="2 3">
    <name type="scientific">Mortierella polycephala</name>
    <dbReference type="NCBI Taxonomy" id="41804"/>
    <lineage>
        <taxon>Eukaryota</taxon>
        <taxon>Fungi</taxon>
        <taxon>Fungi incertae sedis</taxon>
        <taxon>Mucoromycota</taxon>
        <taxon>Mortierellomycotina</taxon>
        <taxon>Mortierellomycetes</taxon>
        <taxon>Mortierellales</taxon>
        <taxon>Mortierellaceae</taxon>
        <taxon>Mortierella</taxon>
    </lineage>
</organism>
<proteinExistence type="predicted"/>
<comment type="caution">
    <text evidence="2">The sequence shown here is derived from an EMBL/GenBank/DDBJ whole genome shotgun (WGS) entry which is preliminary data.</text>
</comment>
<evidence type="ECO:0000313" key="3">
    <source>
        <dbReference type="Proteomes" id="UP000726737"/>
    </source>
</evidence>
<gene>
    <name evidence="2" type="ORF">BG011_001331</name>
</gene>
<feature type="compositionally biased region" description="Acidic residues" evidence="1">
    <location>
        <begin position="146"/>
        <end position="155"/>
    </location>
</feature>
<keyword evidence="3" id="KW-1185">Reference proteome</keyword>
<name>A0A9P6Q7L5_9FUNG</name>
<dbReference type="OrthoDB" id="68090at2759"/>